<dbReference type="Pfam" id="PF22711">
    <property type="entry name" value="SNaCT5"/>
    <property type="match status" value="1"/>
</dbReference>
<accession>A0ABN5F7V7</accession>
<dbReference type="PANTHER" id="PTHR46844">
    <property type="entry name" value="SLR5058 PROTEIN"/>
    <property type="match status" value="1"/>
</dbReference>
<keyword evidence="4" id="KW-1185">Reference proteome</keyword>
<dbReference type="EMBL" id="CP019336">
    <property type="protein sequence ID" value="AUC22834.1"/>
    <property type="molecule type" value="Genomic_DNA"/>
</dbReference>
<proteinExistence type="predicted"/>
<sequence length="658" mass="77597">MNKPEELIISNLILPIVKDILLPKIQTVFSKFAITNTTPNKVEENFDSYLTQRYEKFLTIDTLVFPNKQTLLEILYQPLTLSCQDGNKNTQIEIKINNYPENLIPEYIRVIIEDTAGMGKSTITKKLFQSIILEKKGIPILIELSQINNKNNILKEIQNQLSPIGKKLSQDFILKLINEGDFIFLFDGFDEIALDDREYVIRELHKFIEKANYNFFLITSRPEDSLASFGDFQKFNVKPLEKGEAYSLLNKYDSYSYRPISKNLIKQLNDTPDDSLQEYLSNPFLVSLLYKSYEFKKDIPIKKSQFYQQVYDALFETHDLSKEGYLKRDKYSNLHIDDFERVLRHIGYFTSIENKVEYDKNTIIKFIDKAKKHISDLKFRSSDFLKDLIKTVPIFKKEGNYYKWGHKSLQDYFAAKFIWIDSKESQQAILEKMYFDSRIKRFYNLLTIYYELDPNGFDNTILKWALTDFQTFASTNYEDWDKKEKRVKTRIENHYNKSCVIAITKKEDFETIRSSSDKKNRDVHNYYRKKVKTKYSTNNSNHTTFNYFEKPMVVSLSYIGVNSAKNTLIDLISVTHPKLAEYKGHKIHLKELTSSLQEDSVYQLDDKKSNILNQENVFETTNDLIMSDFCFNFDEALNKLKELNKTDSKKVKNELLDW</sequence>
<dbReference type="SUPFAM" id="SSF52540">
    <property type="entry name" value="P-loop containing nucleoside triphosphate hydrolases"/>
    <property type="match status" value="1"/>
</dbReference>
<dbReference type="Proteomes" id="UP000232721">
    <property type="component" value="Chromosome"/>
</dbReference>
<evidence type="ECO:0000313" key="3">
    <source>
        <dbReference type="EMBL" id="AUC22834.1"/>
    </source>
</evidence>
<feature type="domain" description="NACHT" evidence="1">
    <location>
        <begin position="110"/>
        <end position="252"/>
    </location>
</feature>
<dbReference type="InterPro" id="IPR007111">
    <property type="entry name" value="NACHT_NTPase"/>
</dbReference>
<protein>
    <recommendedName>
        <fullName evidence="5">NACHT domain-containing protein</fullName>
    </recommendedName>
</protein>
<gene>
    <name evidence="3" type="ORF">BTO15_12370</name>
</gene>
<evidence type="ECO:0000259" key="2">
    <source>
        <dbReference type="Pfam" id="PF22711"/>
    </source>
</evidence>
<dbReference type="PANTHER" id="PTHR46844:SF1">
    <property type="entry name" value="SLR5058 PROTEIN"/>
    <property type="match status" value="1"/>
</dbReference>
<dbReference type="InterPro" id="IPR055036">
    <property type="entry name" value="SNaCT5"/>
</dbReference>
<evidence type="ECO:0000259" key="1">
    <source>
        <dbReference type="Pfam" id="PF05729"/>
    </source>
</evidence>
<feature type="domain" description="Short NACHT-associated C-terminal" evidence="2">
    <location>
        <begin position="452"/>
        <end position="645"/>
    </location>
</feature>
<dbReference type="Pfam" id="PF05729">
    <property type="entry name" value="NACHT"/>
    <property type="match status" value="1"/>
</dbReference>
<dbReference type="InterPro" id="IPR027417">
    <property type="entry name" value="P-loop_NTPase"/>
</dbReference>
<dbReference type="RefSeq" id="WP_208889028.1">
    <property type="nucleotide sequence ID" value="NZ_CP019336.1"/>
</dbReference>
<evidence type="ECO:0008006" key="5">
    <source>
        <dbReference type="Google" id="ProtNLM"/>
    </source>
</evidence>
<evidence type="ECO:0000313" key="4">
    <source>
        <dbReference type="Proteomes" id="UP000232721"/>
    </source>
</evidence>
<dbReference type="Gene3D" id="3.40.50.300">
    <property type="entry name" value="P-loop containing nucleotide triphosphate hydrolases"/>
    <property type="match status" value="1"/>
</dbReference>
<reference evidence="3 4" key="1">
    <citation type="submission" date="2017-02" db="EMBL/GenBank/DDBJ databases">
        <title>Trade-off between light-utilization and light-protection in marine flavobacteria.</title>
        <authorList>
            <person name="Kumagai Y."/>
            <person name="Yoshizawa S."/>
            <person name="Kogure K."/>
            <person name="Iwasaki W."/>
        </authorList>
    </citation>
    <scope>NUCLEOTIDE SEQUENCE [LARGE SCALE GENOMIC DNA]</scope>
    <source>
        <strain evidence="3 4">KCTC 23670</strain>
    </source>
</reference>
<name>A0ABN5F7V7_9FLAO</name>
<organism evidence="3 4">
    <name type="scientific">Polaribacter sejongensis</name>
    <dbReference type="NCBI Taxonomy" id="985043"/>
    <lineage>
        <taxon>Bacteria</taxon>
        <taxon>Pseudomonadati</taxon>
        <taxon>Bacteroidota</taxon>
        <taxon>Flavobacteriia</taxon>
        <taxon>Flavobacteriales</taxon>
        <taxon>Flavobacteriaceae</taxon>
    </lineage>
</organism>